<dbReference type="RefSeq" id="WP_125092160.1">
    <property type="nucleotide sequence ID" value="NZ_RSAA01000020.1"/>
</dbReference>
<dbReference type="Proteomes" id="UP000274515">
    <property type="component" value="Unassembled WGS sequence"/>
</dbReference>
<evidence type="ECO:0000313" key="3">
    <source>
        <dbReference type="EMBL" id="RRO14092.1"/>
    </source>
</evidence>
<evidence type="ECO:0000256" key="1">
    <source>
        <dbReference type="ARBA" id="ARBA00008791"/>
    </source>
</evidence>
<dbReference type="PANTHER" id="PTHR31964">
    <property type="entry name" value="ADENINE NUCLEOTIDE ALPHA HYDROLASES-LIKE SUPERFAMILY PROTEIN"/>
    <property type="match status" value="1"/>
</dbReference>
<reference evidence="3 4" key="1">
    <citation type="submission" date="2018-11" db="EMBL/GenBank/DDBJ databases">
        <title>Saccharopolyspora rhizosphaerae sp. nov., an actinomycete isolated from rhizosphere soil in Thailand.</title>
        <authorList>
            <person name="Intra B."/>
            <person name="Euanorasetr J."/>
            <person name="Take A."/>
            <person name="Inahashi Y."/>
            <person name="Mori M."/>
            <person name="Panbangred W."/>
            <person name="Matsumoto A."/>
        </authorList>
    </citation>
    <scope>NUCLEOTIDE SEQUENCE [LARGE SCALE GENOMIC DNA]</scope>
    <source>
        <strain evidence="3 4">H219</strain>
    </source>
</reference>
<dbReference type="InterPro" id="IPR006016">
    <property type="entry name" value="UspA"/>
</dbReference>
<dbReference type="AlphaFoldDB" id="A0A426JLJ3"/>
<proteinExistence type="inferred from homology"/>
<dbReference type="SUPFAM" id="SSF52402">
    <property type="entry name" value="Adenine nucleotide alpha hydrolases-like"/>
    <property type="match status" value="1"/>
</dbReference>
<dbReference type="CDD" id="cd23659">
    <property type="entry name" value="USP_At3g01520-like"/>
    <property type="match status" value="1"/>
</dbReference>
<comment type="caution">
    <text evidence="3">The sequence shown here is derived from an EMBL/GenBank/DDBJ whole genome shotgun (WGS) entry which is preliminary data.</text>
</comment>
<dbReference type="PANTHER" id="PTHR31964:SF113">
    <property type="entry name" value="USPA DOMAIN-CONTAINING PROTEIN"/>
    <property type="match status" value="1"/>
</dbReference>
<accession>A0A426JLJ3</accession>
<comment type="similarity">
    <text evidence="1">Belongs to the universal stress protein A family.</text>
</comment>
<dbReference type="InterPro" id="IPR006015">
    <property type="entry name" value="Universal_stress_UspA"/>
</dbReference>
<gene>
    <name evidence="3" type="ORF">EIL87_20240</name>
</gene>
<dbReference type="EMBL" id="RSAA01000020">
    <property type="protein sequence ID" value="RRO14092.1"/>
    <property type="molecule type" value="Genomic_DNA"/>
</dbReference>
<dbReference type="Pfam" id="PF00582">
    <property type="entry name" value="Usp"/>
    <property type="match status" value="1"/>
</dbReference>
<organism evidence="3 4">
    <name type="scientific">Saccharopolyspora rhizosphaerae</name>
    <dbReference type="NCBI Taxonomy" id="2492662"/>
    <lineage>
        <taxon>Bacteria</taxon>
        <taxon>Bacillati</taxon>
        <taxon>Actinomycetota</taxon>
        <taxon>Actinomycetes</taxon>
        <taxon>Pseudonocardiales</taxon>
        <taxon>Pseudonocardiaceae</taxon>
        <taxon>Saccharopolyspora</taxon>
    </lineage>
</organism>
<dbReference type="OrthoDB" id="5244367at2"/>
<feature type="domain" description="UspA" evidence="2">
    <location>
        <begin position="8"/>
        <end position="142"/>
    </location>
</feature>
<name>A0A426JLJ3_9PSEU</name>
<dbReference type="Gene3D" id="3.40.50.620">
    <property type="entry name" value="HUPs"/>
    <property type="match status" value="1"/>
</dbReference>
<keyword evidence="4" id="KW-1185">Reference proteome</keyword>
<protein>
    <submittedName>
        <fullName evidence="3">Universal stress protein</fullName>
    </submittedName>
</protein>
<evidence type="ECO:0000313" key="4">
    <source>
        <dbReference type="Proteomes" id="UP000274515"/>
    </source>
</evidence>
<evidence type="ECO:0000259" key="2">
    <source>
        <dbReference type="Pfam" id="PF00582"/>
    </source>
</evidence>
<dbReference type="InterPro" id="IPR014729">
    <property type="entry name" value="Rossmann-like_a/b/a_fold"/>
</dbReference>
<dbReference type="PRINTS" id="PR01438">
    <property type="entry name" value="UNVRSLSTRESS"/>
</dbReference>
<sequence length="145" mass="15485">MNDAHKYTIVAGVDGSPPSVAALRWAAWHAAQTDGQIVAVMAWDQPLIYNWQVPESDDIARRAATRLSEAVAEVVTESCAVTVRNEVASGHPARALLDAAEDVVVDLIAVGHRGHGGFTEALLGSVSQHVMHHAHCPVVVVRNKD</sequence>